<name>A0AAN9AGS7_HALRR</name>
<accession>A0AAN9AGS7</accession>
<keyword evidence="2" id="KW-0812">Transmembrane</keyword>
<dbReference type="EMBL" id="JAXCGZ010000132">
    <property type="protein sequence ID" value="KAK7086617.1"/>
    <property type="molecule type" value="Genomic_DNA"/>
</dbReference>
<feature type="region of interest" description="Disordered" evidence="1">
    <location>
        <begin position="169"/>
        <end position="198"/>
    </location>
</feature>
<feature type="transmembrane region" description="Helical" evidence="2">
    <location>
        <begin position="43"/>
        <end position="68"/>
    </location>
</feature>
<keyword evidence="2" id="KW-1133">Transmembrane helix</keyword>
<evidence type="ECO:0000313" key="3">
    <source>
        <dbReference type="EMBL" id="KAK7086617.1"/>
    </source>
</evidence>
<proteinExistence type="predicted"/>
<keyword evidence="2" id="KW-0472">Membrane</keyword>
<protein>
    <recommendedName>
        <fullName evidence="5">Plasminogen receptor (KT)</fullName>
    </recommendedName>
</protein>
<dbReference type="Proteomes" id="UP001381693">
    <property type="component" value="Unassembled WGS sequence"/>
</dbReference>
<evidence type="ECO:0000313" key="4">
    <source>
        <dbReference type="Proteomes" id="UP001381693"/>
    </source>
</evidence>
<dbReference type="Pfam" id="PF10166">
    <property type="entry name" value="DUF2368"/>
    <property type="match status" value="1"/>
</dbReference>
<comment type="caution">
    <text evidence="3">The sequence shown here is derived from an EMBL/GenBank/DDBJ whole genome shotgun (WGS) entry which is preliminary data.</text>
</comment>
<gene>
    <name evidence="3" type="ORF">SK128_015288</name>
</gene>
<evidence type="ECO:0000256" key="1">
    <source>
        <dbReference type="SAM" id="MobiDB-lite"/>
    </source>
</evidence>
<dbReference type="PANTHER" id="PTHR13411:SF6">
    <property type="entry name" value="PLASMINOGEN RECEPTOR (KT)"/>
    <property type="match status" value="1"/>
</dbReference>
<dbReference type="InterPro" id="IPR019319">
    <property type="entry name" value="Plg-R(KT)"/>
</dbReference>
<evidence type="ECO:0000256" key="2">
    <source>
        <dbReference type="SAM" id="Phobius"/>
    </source>
</evidence>
<organism evidence="3 4">
    <name type="scientific">Halocaridina rubra</name>
    <name type="common">Hawaiian red shrimp</name>
    <dbReference type="NCBI Taxonomy" id="373956"/>
    <lineage>
        <taxon>Eukaryota</taxon>
        <taxon>Metazoa</taxon>
        <taxon>Ecdysozoa</taxon>
        <taxon>Arthropoda</taxon>
        <taxon>Crustacea</taxon>
        <taxon>Multicrustacea</taxon>
        <taxon>Malacostraca</taxon>
        <taxon>Eumalacostraca</taxon>
        <taxon>Eucarida</taxon>
        <taxon>Decapoda</taxon>
        <taxon>Pleocyemata</taxon>
        <taxon>Caridea</taxon>
        <taxon>Atyoidea</taxon>
        <taxon>Atyidae</taxon>
        <taxon>Halocaridina</taxon>
    </lineage>
</organism>
<reference evidence="3 4" key="1">
    <citation type="submission" date="2023-11" db="EMBL/GenBank/DDBJ databases">
        <title>Halocaridina rubra genome assembly.</title>
        <authorList>
            <person name="Smith C."/>
        </authorList>
    </citation>
    <scope>NUCLEOTIDE SEQUENCE [LARGE SCALE GENOMIC DNA]</scope>
    <source>
        <strain evidence="3">EP-1</strain>
        <tissue evidence="3">Whole</tissue>
    </source>
</reference>
<keyword evidence="4" id="KW-1185">Reference proteome</keyword>
<dbReference type="AlphaFoldDB" id="A0AAN9AGS7"/>
<dbReference type="PANTHER" id="PTHR13411">
    <property type="entry name" value="PLASMINOGEN RECEPTOR (KT)"/>
    <property type="match status" value="1"/>
</dbReference>
<dbReference type="GO" id="GO:0005886">
    <property type="term" value="C:plasma membrane"/>
    <property type="evidence" value="ECO:0007669"/>
    <property type="project" value="InterPro"/>
</dbReference>
<evidence type="ECO:0008006" key="5">
    <source>
        <dbReference type="Google" id="ProtNLM"/>
    </source>
</evidence>
<sequence length="198" mass="22500">MGSNMSSHVQQEVREGQLVVTNMKNDMISQQVQLIRRMAERQMALQVAAVRECLLWFVPFTVASYIFLYKGYKSTKSWPVTFPLVPITFALGYQLHYAYGNKTNKIKVLAEKIMSQERHMMAVPEWSTSQSYLMQSTNIQESKVPEEQQLTVEGEMNAIAASPHKVTFVSPPHDLNTSSKLSTNKHEDNSKLQVPGEC</sequence>
<feature type="transmembrane region" description="Helical" evidence="2">
    <location>
        <begin position="80"/>
        <end position="99"/>
    </location>
</feature>